<feature type="transmembrane region" description="Helical" evidence="7">
    <location>
        <begin position="62"/>
        <end position="83"/>
    </location>
</feature>
<dbReference type="PANTHER" id="PTHR40074">
    <property type="entry name" value="O-ACETYLTRANSFERASE WECH"/>
    <property type="match status" value="1"/>
</dbReference>
<evidence type="ECO:0000313" key="10">
    <source>
        <dbReference type="Proteomes" id="UP000297982"/>
    </source>
</evidence>
<evidence type="ECO:0000256" key="3">
    <source>
        <dbReference type="ARBA" id="ARBA00022475"/>
    </source>
</evidence>
<dbReference type="GO" id="GO:0016413">
    <property type="term" value="F:O-acetyltransferase activity"/>
    <property type="evidence" value="ECO:0007669"/>
    <property type="project" value="TreeGrafter"/>
</dbReference>
<evidence type="ECO:0000256" key="6">
    <source>
        <dbReference type="ARBA" id="ARBA00023136"/>
    </source>
</evidence>
<keyword evidence="10" id="KW-1185">Reference proteome</keyword>
<evidence type="ECO:0000256" key="2">
    <source>
        <dbReference type="ARBA" id="ARBA00007400"/>
    </source>
</evidence>
<accession>A0A4Z0GZ56</accession>
<dbReference type="Pfam" id="PF01757">
    <property type="entry name" value="Acyl_transf_3"/>
    <property type="match status" value="1"/>
</dbReference>
<comment type="caution">
    <text evidence="9">The sequence shown here is derived from an EMBL/GenBank/DDBJ whole genome shotgun (WGS) entry which is preliminary data.</text>
</comment>
<protein>
    <recommendedName>
        <fullName evidence="8">Acyltransferase 3 domain-containing protein</fullName>
    </recommendedName>
</protein>
<comment type="similarity">
    <text evidence="2">Belongs to the acyltransferase 3 family.</text>
</comment>
<dbReference type="AlphaFoldDB" id="A0A4Z0GZ56"/>
<dbReference type="GO" id="GO:0005886">
    <property type="term" value="C:plasma membrane"/>
    <property type="evidence" value="ECO:0007669"/>
    <property type="project" value="UniProtKB-SubCell"/>
</dbReference>
<reference evidence="9 10" key="1">
    <citation type="journal article" date="2003" name="Int. J. Syst. Evol. Microbiol.">
        <title>Halobacillus salinus sp. nov., isolated from a salt lake on the coast of the East Sea in Korea.</title>
        <authorList>
            <person name="Yoon J.H."/>
            <person name="Kang K.H."/>
            <person name="Park Y.H."/>
        </authorList>
    </citation>
    <scope>NUCLEOTIDE SEQUENCE [LARGE SCALE GENOMIC DNA]</scope>
    <source>
        <strain evidence="9 10">HSL-3</strain>
    </source>
</reference>
<dbReference type="EMBL" id="SRJC01000003">
    <property type="protein sequence ID" value="TGB02491.1"/>
    <property type="molecule type" value="Genomic_DNA"/>
</dbReference>
<evidence type="ECO:0000256" key="7">
    <source>
        <dbReference type="SAM" id="Phobius"/>
    </source>
</evidence>
<evidence type="ECO:0000256" key="4">
    <source>
        <dbReference type="ARBA" id="ARBA00022692"/>
    </source>
</evidence>
<dbReference type="PANTHER" id="PTHR40074:SF2">
    <property type="entry name" value="O-ACETYLTRANSFERASE WECH"/>
    <property type="match status" value="1"/>
</dbReference>
<evidence type="ECO:0000259" key="8">
    <source>
        <dbReference type="Pfam" id="PF01757"/>
    </source>
</evidence>
<feature type="domain" description="Acyltransferase 3" evidence="8">
    <location>
        <begin position="20"/>
        <end position="102"/>
    </location>
</feature>
<proteinExistence type="inferred from homology"/>
<keyword evidence="6 7" id="KW-0472">Membrane</keyword>
<keyword evidence="3" id="KW-1003">Cell membrane</keyword>
<keyword evidence="5 7" id="KW-1133">Transmembrane helix</keyword>
<evidence type="ECO:0000256" key="1">
    <source>
        <dbReference type="ARBA" id="ARBA00004651"/>
    </source>
</evidence>
<evidence type="ECO:0000313" key="9">
    <source>
        <dbReference type="EMBL" id="TGB02491.1"/>
    </source>
</evidence>
<feature type="transmembrane region" description="Helical" evidence="7">
    <location>
        <begin position="28"/>
        <end position="50"/>
    </location>
</feature>
<sequence>MLTKYFFINLKVWGVFLERNYAIDYFKFWAIFFVVCIHTSPFSGVNILGVEGHYLNLLIKTFARFGVPFFFVVSGFLFGQKILTSNNTGDYFNKYFLRSLWLVSKNVKGYC</sequence>
<dbReference type="Proteomes" id="UP000297982">
    <property type="component" value="Unassembled WGS sequence"/>
</dbReference>
<gene>
    <name evidence="9" type="ORF">E4663_14235</name>
</gene>
<keyword evidence="4 7" id="KW-0812">Transmembrane</keyword>
<dbReference type="GO" id="GO:0009246">
    <property type="term" value="P:enterobacterial common antigen biosynthetic process"/>
    <property type="evidence" value="ECO:0007669"/>
    <property type="project" value="TreeGrafter"/>
</dbReference>
<dbReference type="InterPro" id="IPR002656">
    <property type="entry name" value="Acyl_transf_3_dom"/>
</dbReference>
<name>A0A4Z0GZ56_9BACI</name>
<organism evidence="9 10">
    <name type="scientific">Halobacillus salinus</name>
    <dbReference type="NCBI Taxonomy" id="192814"/>
    <lineage>
        <taxon>Bacteria</taxon>
        <taxon>Bacillati</taxon>
        <taxon>Bacillota</taxon>
        <taxon>Bacilli</taxon>
        <taxon>Bacillales</taxon>
        <taxon>Bacillaceae</taxon>
        <taxon>Halobacillus</taxon>
    </lineage>
</organism>
<comment type="subcellular location">
    <subcellularLocation>
        <location evidence="1">Cell membrane</location>
        <topology evidence="1">Multi-pass membrane protein</topology>
    </subcellularLocation>
</comment>
<evidence type="ECO:0000256" key="5">
    <source>
        <dbReference type="ARBA" id="ARBA00022989"/>
    </source>
</evidence>